<reference evidence="1 2" key="1">
    <citation type="submission" date="2014-02" db="EMBL/GenBank/DDBJ databases">
        <title>The genome sequence of Colletotrichum salicis CBS 607.94.</title>
        <authorList>
            <person name="Baroncelli R."/>
            <person name="Thon M.R."/>
        </authorList>
    </citation>
    <scope>NUCLEOTIDE SEQUENCE [LARGE SCALE GENOMIC DNA]</scope>
    <source>
        <strain evidence="1 2">CBS 607.94</strain>
    </source>
</reference>
<dbReference type="SUPFAM" id="SSF144232">
    <property type="entry name" value="HIT/MYND zinc finger-like"/>
    <property type="match status" value="1"/>
</dbReference>
<evidence type="ECO:0008006" key="3">
    <source>
        <dbReference type="Google" id="ProtNLM"/>
    </source>
</evidence>
<dbReference type="AlphaFoldDB" id="A0A135SKB1"/>
<accession>A0A135SKB1</accession>
<proteinExistence type="predicted"/>
<keyword evidence="2" id="KW-1185">Reference proteome</keyword>
<organism evidence="1 2">
    <name type="scientific">Colletotrichum salicis</name>
    <dbReference type="NCBI Taxonomy" id="1209931"/>
    <lineage>
        <taxon>Eukaryota</taxon>
        <taxon>Fungi</taxon>
        <taxon>Dikarya</taxon>
        <taxon>Ascomycota</taxon>
        <taxon>Pezizomycotina</taxon>
        <taxon>Sordariomycetes</taxon>
        <taxon>Hypocreomycetidae</taxon>
        <taxon>Glomerellales</taxon>
        <taxon>Glomerellaceae</taxon>
        <taxon>Colletotrichum</taxon>
        <taxon>Colletotrichum acutatum species complex</taxon>
    </lineage>
</organism>
<dbReference type="STRING" id="1209931.A0A135SKB1"/>
<evidence type="ECO:0000313" key="1">
    <source>
        <dbReference type="EMBL" id="KXH36315.1"/>
    </source>
</evidence>
<dbReference type="Gene3D" id="6.10.140.2220">
    <property type="match status" value="1"/>
</dbReference>
<comment type="caution">
    <text evidence="1">The sequence shown here is derived from an EMBL/GenBank/DDBJ whole genome shotgun (WGS) entry which is preliminary data.</text>
</comment>
<gene>
    <name evidence="1" type="ORF">CSAL01_02685</name>
</gene>
<sequence length="154" mass="17774">MPTYDEFVEEVLYFPDFLQGDDQDEVAEDGGLYRDTANWCLFGEIVEIELFTRLVLAFPMKLEELYRMNTALVKYIGGIDEQKDTRPCGACGKEDRKLKKCGGCGYYYYCDAVRVPEDGLKRKNHKNECKVLKDPNMNMLLNLKAATEPLRFTD</sequence>
<evidence type="ECO:0000313" key="2">
    <source>
        <dbReference type="Proteomes" id="UP000070121"/>
    </source>
</evidence>
<protein>
    <recommendedName>
        <fullName evidence="3">Suppressor of anucleate metulae protein B</fullName>
    </recommendedName>
</protein>
<dbReference type="EMBL" id="JFFI01002361">
    <property type="protein sequence ID" value="KXH36315.1"/>
    <property type="molecule type" value="Genomic_DNA"/>
</dbReference>
<dbReference type="Proteomes" id="UP000070121">
    <property type="component" value="Unassembled WGS sequence"/>
</dbReference>
<dbReference type="OrthoDB" id="265717at2759"/>
<name>A0A135SKB1_9PEZI</name>